<gene>
    <name evidence="1" type="ORF">SJ05684_b52570</name>
</gene>
<sequence>MAETFAPGAVVSEVARRFEVSTDRIYTLSKHGDRLDDCRVVI</sequence>
<dbReference type="KEGG" id="esj:SJ05684_b52570"/>
<organism evidence="1 2">
    <name type="scientific">Sinorhizobium sojae CCBAU 05684</name>
    <dbReference type="NCBI Taxonomy" id="716928"/>
    <lineage>
        <taxon>Bacteria</taxon>
        <taxon>Pseudomonadati</taxon>
        <taxon>Pseudomonadota</taxon>
        <taxon>Alphaproteobacteria</taxon>
        <taxon>Hyphomicrobiales</taxon>
        <taxon>Rhizobiaceae</taxon>
        <taxon>Sinorhizobium/Ensifer group</taxon>
        <taxon>Sinorhizobium</taxon>
    </lineage>
</organism>
<proteinExistence type="predicted"/>
<reference evidence="1 2" key="1">
    <citation type="submission" date="2017-08" db="EMBL/GenBank/DDBJ databases">
        <title>Multipartite genome sequences of Sinorhizobium species nodulating soybeans.</title>
        <authorList>
            <person name="Tian C.F."/>
        </authorList>
    </citation>
    <scope>NUCLEOTIDE SEQUENCE [LARGE SCALE GENOMIC DNA]</scope>
    <source>
        <strain evidence="1 2">CCBAU 05684</strain>
        <plasmid evidence="2">psj05684b</plasmid>
    </source>
</reference>
<dbReference type="AlphaFoldDB" id="A0A249PLP9"/>
<name>A0A249PLP9_9HYPH</name>
<protein>
    <submittedName>
        <fullName evidence="1">Mobile element protein</fullName>
    </submittedName>
</protein>
<dbReference type="EMBL" id="CP023068">
    <property type="protein sequence ID" value="ASY66239.1"/>
    <property type="molecule type" value="Genomic_DNA"/>
</dbReference>
<accession>A0A249PLP9</accession>
<dbReference type="OrthoDB" id="8080802at2"/>
<geneLocation type="plasmid" evidence="2">
    <name>psj05684b</name>
</geneLocation>
<keyword evidence="1" id="KW-0614">Plasmid</keyword>
<evidence type="ECO:0000313" key="1">
    <source>
        <dbReference type="EMBL" id="ASY66239.1"/>
    </source>
</evidence>
<evidence type="ECO:0000313" key="2">
    <source>
        <dbReference type="Proteomes" id="UP000217211"/>
    </source>
</evidence>
<keyword evidence="2" id="KW-1185">Reference proteome</keyword>
<dbReference type="Proteomes" id="UP000217211">
    <property type="component" value="Plasmid pSJ05684b"/>
</dbReference>